<dbReference type="Pfam" id="PF13561">
    <property type="entry name" value="adh_short_C2"/>
    <property type="match status" value="1"/>
</dbReference>
<dbReference type="EMBL" id="JBBPHU010000007">
    <property type="protein sequence ID" value="KAK7515613.1"/>
    <property type="molecule type" value="Genomic_DNA"/>
</dbReference>
<gene>
    <name evidence="4" type="ORF">IWZ03DRAFT_415625</name>
</gene>
<protein>
    <submittedName>
        <fullName evidence="4">Bile acid 7-dehydroxylase 1/3</fullName>
    </submittedName>
</protein>
<dbReference type="PANTHER" id="PTHR43618">
    <property type="entry name" value="7-ALPHA-HYDROXYSTEROID DEHYDROGENASE"/>
    <property type="match status" value="1"/>
</dbReference>
<evidence type="ECO:0000256" key="3">
    <source>
        <dbReference type="ARBA" id="ARBA00023002"/>
    </source>
</evidence>
<name>A0ABR1KKI3_9PEZI</name>
<comment type="similarity">
    <text evidence="1">Belongs to the short-chain dehydrogenases/reductases (SDR) family.</text>
</comment>
<dbReference type="SUPFAM" id="SSF51735">
    <property type="entry name" value="NAD(P)-binding Rossmann-fold domains"/>
    <property type="match status" value="1"/>
</dbReference>
<dbReference type="Proteomes" id="UP001363622">
    <property type="component" value="Unassembled WGS sequence"/>
</dbReference>
<dbReference type="Gene3D" id="3.40.50.720">
    <property type="entry name" value="NAD(P)-binding Rossmann-like Domain"/>
    <property type="match status" value="1"/>
</dbReference>
<sequence>MTAAANLLDFNNIFSLEGKTAVVTGASRGLGLAAASGILQAGASKVYITSRSAKGCQEACDALAKVPNKRPDAQIISVPADSSTNEGIQQLVDTIAKTTDSVDVLLLNAGMIFGGSVDSYPEEKWDPVLDLNLKSVFFSVQKFLPLLTKKATAAEPSRILVTASVGGVGVTLIGEEGTIPYGVAKAGAIHLVKQLAVDLGPRNILTNAISPGFFYTELAADMIERLGGEEALGKNKPNGRLGKAEDFAATVVFLASRAGSHITGQNLVLDGGSTVGTVQR</sequence>
<dbReference type="InterPro" id="IPR020904">
    <property type="entry name" value="Sc_DH/Rdtase_CS"/>
</dbReference>
<dbReference type="InterPro" id="IPR036291">
    <property type="entry name" value="NAD(P)-bd_dom_sf"/>
</dbReference>
<accession>A0ABR1KKI3</accession>
<evidence type="ECO:0000313" key="4">
    <source>
        <dbReference type="EMBL" id="KAK7515613.1"/>
    </source>
</evidence>
<dbReference type="InterPro" id="IPR002347">
    <property type="entry name" value="SDR_fam"/>
</dbReference>
<evidence type="ECO:0000256" key="1">
    <source>
        <dbReference type="ARBA" id="ARBA00006484"/>
    </source>
</evidence>
<organism evidence="4 5">
    <name type="scientific">Phyllosticta citriasiana</name>
    <dbReference type="NCBI Taxonomy" id="595635"/>
    <lineage>
        <taxon>Eukaryota</taxon>
        <taxon>Fungi</taxon>
        <taxon>Dikarya</taxon>
        <taxon>Ascomycota</taxon>
        <taxon>Pezizomycotina</taxon>
        <taxon>Dothideomycetes</taxon>
        <taxon>Dothideomycetes incertae sedis</taxon>
        <taxon>Botryosphaeriales</taxon>
        <taxon>Phyllostictaceae</taxon>
        <taxon>Phyllosticta</taxon>
    </lineage>
</organism>
<dbReference type="InterPro" id="IPR052178">
    <property type="entry name" value="Sec_Metab_Biosynth_SDR"/>
</dbReference>
<evidence type="ECO:0000256" key="2">
    <source>
        <dbReference type="ARBA" id="ARBA00022857"/>
    </source>
</evidence>
<proteinExistence type="inferred from homology"/>
<reference evidence="4 5" key="1">
    <citation type="submission" date="2024-04" db="EMBL/GenBank/DDBJ databases">
        <title>Phyllosticta paracitricarpa is synonymous to the EU quarantine fungus P. citricarpa based on phylogenomic analyses.</title>
        <authorList>
            <consortium name="Lawrence Berkeley National Laboratory"/>
            <person name="Van Ingen-Buijs V.A."/>
            <person name="Van Westerhoven A.C."/>
            <person name="Haridas S."/>
            <person name="Skiadas P."/>
            <person name="Martin F."/>
            <person name="Groenewald J.Z."/>
            <person name="Crous P.W."/>
            <person name="Seidl M.F."/>
        </authorList>
    </citation>
    <scope>NUCLEOTIDE SEQUENCE [LARGE SCALE GENOMIC DNA]</scope>
    <source>
        <strain evidence="4 5">CBS 123371</strain>
    </source>
</reference>
<comment type="caution">
    <text evidence="4">The sequence shown here is derived from an EMBL/GenBank/DDBJ whole genome shotgun (WGS) entry which is preliminary data.</text>
</comment>
<evidence type="ECO:0000313" key="5">
    <source>
        <dbReference type="Proteomes" id="UP001363622"/>
    </source>
</evidence>
<dbReference type="PANTHER" id="PTHR43618:SF12">
    <property type="entry name" value="OXIDOREDUCTASE, SHORT-CHAIN DEHYDROGENASE_REDUCTASE FAMILY (AFU_ORTHOLOGUE AFUA_1G14540)"/>
    <property type="match status" value="1"/>
</dbReference>
<keyword evidence="5" id="KW-1185">Reference proteome</keyword>
<dbReference type="PRINTS" id="PR00081">
    <property type="entry name" value="GDHRDH"/>
</dbReference>
<keyword evidence="3" id="KW-0560">Oxidoreductase</keyword>
<dbReference type="PROSITE" id="PS00061">
    <property type="entry name" value="ADH_SHORT"/>
    <property type="match status" value="1"/>
</dbReference>
<keyword evidence="2" id="KW-0521">NADP</keyword>